<reference evidence="3" key="2">
    <citation type="submission" date="2015-01" db="EMBL/GenBank/DDBJ databases">
        <title>Evolutionary Origins and Diversification of the Mycorrhizal Mutualists.</title>
        <authorList>
            <consortium name="DOE Joint Genome Institute"/>
            <consortium name="Mycorrhizal Genomics Consortium"/>
            <person name="Kohler A."/>
            <person name="Kuo A."/>
            <person name="Nagy L.G."/>
            <person name="Floudas D."/>
            <person name="Copeland A."/>
            <person name="Barry K.W."/>
            <person name="Cichocki N."/>
            <person name="Veneault-Fourrey C."/>
            <person name="LaButti K."/>
            <person name="Lindquist E.A."/>
            <person name="Lipzen A."/>
            <person name="Lundell T."/>
            <person name="Morin E."/>
            <person name="Murat C."/>
            <person name="Riley R."/>
            <person name="Ohm R."/>
            <person name="Sun H."/>
            <person name="Tunlid A."/>
            <person name="Henrissat B."/>
            <person name="Grigoriev I.V."/>
            <person name="Hibbett D.S."/>
            <person name="Martin F."/>
        </authorList>
    </citation>
    <scope>NUCLEOTIDE SEQUENCE [LARGE SCALE GENOMIC DNA]</scope>
    <source>
        <strain evidence="3">Zn</strain>
    </source>
</reference>
<dbReference type="GO" id="GO:0003676">
    <property type="term" value="F:nucleic acid binding"/>
    <property type="evidence" value="ECO:0007669"/>
    <property type="project" value="InterPro"/>
</dbReference>
<proteinExistence type="predicted"/>
<sequence length="107" mass="12498">VFQEDNDPSYGTTKRGLATCLKEANWIDSLVHPLQSPDLNPMEGVWNILKQRIRRCRWHSLDELKEVLQDEWSKITIQEVRKRIAEMPQRCQDLIKSGGGPIKSKLW</sequence>
<dbReference type="InParanoid" id="A0A0C3D6J7"/>
<dbReference type="STRING" id="913774.A0A0C3D6J7"/>
<name>A0A0C3D6J7_OIDMZ</name>
<evidence type="ECO:0000313" key="2">
    <source>
        <dbReference type="EMBL" id="KIN06949.1"/>
    </source>
</evidence>
<dbReference type="HOGENOM" id="CLU_033666_12_2_1"/>
<dbReference type="Gene3D" id="3.30.420.10">
    <property type="entry name" value="Ribonuclease H-like superfamily/Ribonuclease H"/>
    <property type="match status" value="1"/>
</dbReference>
<feature type="non-terminal residue" evidence="2">
    <location>
        <position position="1"/>
    </location>
</feature>
<dbReference type="InterPro" id="IPR038717">
    <property type="entry name" value="Tc1-like_DDE_dom"/>
</dbReference>
<keyword evidence="3" id="KW-1185">Reference proteome</keyword>
<protein>
    <recommendedName>
        <fullName evidence="1">Tc1-like transposase DDE domain-containing protein</fullName>
    </recommendedName>
</protein>
<accession>A0A0C3D6J7</accession>
<dbReference type="Proteomes" id="UP000054321">
    <property type="component" value="Unassembled WGS sequence"/>
</dbReference>
<reference evidence="2 3" key="1">
    <citation type="submission" date="2014-04" db="EMBL/GenBank/DDBJ databases">
        <authorList>
            <consortium name="DOE Joint Genome Institute"/>
            <person name="Kuo A."/>
            <person name="Martino E."/>
            <person name="Perotto S."/>
            <person name="Kohler A."/>
            <person name="Nagy L.G."/>
            <person name="Floudas D."/>
            <person name="Copeland A."/>
            <person name="Barry K.W."/>
            <person name="Cichocki N."/>
            <person name="Veneault-Fourrey C."/>
            <person name="LaButti K."/>
            <person name="Lindquist E.A."/>
            <person name="Lipzen A."/>
            <person name="Lundell T."/>
            <person name="Morin E."/>
            <person name="Murat C."/>
            <person name="Sun H."/>
            <person name="Tunlid A."/>
            <person name="Henrissat B."/>
            <person name="Grigoriev I.V."/>
            <person name="Hibbett D.S."/>
            <person name="Martin F."/>
            <person name="Nordberg H.P."/>
            <person name="Cantor M.N."/>
            <person name="Hua S.X."/>
        </authorList>
    </citation>
    <scope>NUCLEOTIDE SEQUENCE [LARGE SCALE GENOMIC DNA]</scope>
    <source>
        <strain evidence="2 3">Zn</strain>
    </source>
</reference>
<feature type="domain" description="Tc1-like transposase DDE" evidence="1">
    <location>
        <begin position="24"/>
        <end position="65"/>
    </location>
</feature>
<dbReference type="Pfam" id="PF13358">
    <property type="entry name" value="DDE_3"/>
    <property type="match status" value="1"/>
</dbReference>
<gene>
    <name evidence="2" type="ORF">OIDMADRAFT_110707</name>
</gene>
<organism evidence="2 3">
    <name type="scientific">Oidiodendron maius (strain Zn)</name>
    <dbReference type="NCBI Taxonomy" id="913774"/>
    <lineage>
        <taxon>Eukaryota</taxon>
        <taxon>Fungi</taxon>
        <taxon>Dikarya</taxon>
        <taxon>Ascomycota</taxon>
        <taxon>Pezizomycotina</taxon>
        <taxon>Leotiomycetes</taxon>
        <taxon>Leotiomycetes incertae sedis</taxon>
        <taxon>Myxotrichaceae</taxon>
        <taxon>Oidiodendron</taxon>
    </lineage>
</organism>
<dbReference type="EMBL" id="KN832870">
    <property type="protein sequence ID" value="KIN06949.1"/>
    <property type="molecule type" value="Genomic_DNA"/>
</dbReference>
<evidence type="ECO:0000313" key="3">
    <source>
        <dbReference type="Proteomes" id="UP000054321"/>
    </source>
</evidence>
<evidence type="ECO:0000259" key="1">
    <source>
        <dbReference type="Pfam" id="PF13358"/>
    </source>
</evidence>
<dbReference type="AlphaFoldDB" id="A0A0C3D6J7"/>
<dbReference type="OrthoDB" id="5410741at2759"/>
<dbReference type="InterPro" id="IPR036397">
    <property type="entry name" value="RNaseH_sf"/>
</dbReference>